<dbReference type="AlphaFoldDB" id="A0A1L9RMG3"/>
<dbReference type="VEuPathDB" id="FungiDB:ASPWEDRAFT_536476"/>
<accession>A0A1L9RMG3</accession>
<dbReference type="GeneID" id="63753770"/>
<evidence type="ECO:0000256" key="1">
    <source>
        <dbReference type="SAM" id="MobiDB-lite"/>
    </source>
</evidence>
<dbReference type="OrthoDB" id="3016366at2759"/>
<sequence length="166" mass="18689">MPSDGLRPRGLYFMLFIRDSPPPPNDFHWALYFHHDSGNTGMKYHIKGEGGGWIASHEHTAGVLKSFLLVGLLRIADVPVGSEIYLDQAFRTYDNQLNDLPSITCRVWAFWVLELLKKSVKGQRILNCNDLQALEEEVKNRGNSHAMSADRNQQPRPVADSALCGL</sequence>
<dbReference type="Proteomes" id="UP000184383">
    <property type="component" value="Unassembled WGS sequence"/>
</dbReference>
<dbReference type="RefSeq" id="XP_040689802.1">
    <property type="nucleotide sequence ID" value="XM_040837922.1"/>
</dbReference>
<evidence type="ECO:0000313" key="3">
    <source>
        <dbReference type="Proteomes" id="UP000184383"/>
    </source>
</evidence>
<keyword evidence="3" id="KW-1185">Reference proteome</keyword>
<evidence type="ECO:0000313" key="2">
    <source>
        <dbReference type="EMBL" id="OJJ36126.1"/>
    </source>
</evidence>
<name>A0A1L9RMG3_ASPWE</name>
<gene>
    <name evidence="2" type="ORF">ASPWEDRAFT_536476</name>
</gene>
<feature type="region of interest" description="Disordered" evidence="1">
    <location>
        <begin position="142"/>
        <end position="166"/>
    </location>
</feature>
<dbReference type="EMBL" id="KV878212">
    <property type="protein sequence ID" value="OJJ36126.1"/>
    <property type="molecule type" value="Genomic_DNA"/>
</dbReference>
<feature type="compositionally biased region" description="Polar residues" evidence="1">
    <location>
        <begin position="142"/>
        <end position="155"/>
    </location>
</feature>
<reference evidence="3" key="1">
    <citation type="journal article" date="2017" name="Genome Biol.">
        <title>Comparative genomics reveals high biological diversity and specific adaptations in the industrially and medically important fungal genus Aspergillus.</title>
        <authorList>
            <person name="de Vries R.P."/>
            <person name="Riley R."/>
            <person name="Wiebenga A."/>
            <person name="Aguilar-Osorio G."/>
            <person name="Amillis S."/>
            <person name="Uchima C.A."/>
            <person name="Anderluh G."/>
            <person name="Asadollahi M."/>
            <person name="Askin M."/>
            <person name="Barry K."/>
            <person name="Battaglia E."/>
            <person name="Bayram O."/>
            <person name="Benocci T."/>
            <person name="Braus-Stromeyer S.A."/>
            <person name="Caldana C."/>
            <person name="Canovas D."/>
            <person name="Cerqueira G.C."/>
            <person name="Chen F."/>
            <person name="Chen W."/>
            <person name="Choi C."/>
            <person name="Clum A."/>
            <person name="Dos Santos R.A."/>
            <person name="Damasio A.R."/>
            <person name="Diallinas G."/>
            <person name="Emri T."/>
            <person name="Fekete E."/>
            <person name="Flipphi M."/>
            <person name="Freyberg S."/>
            <person name="Gallo A."/>
            <person name="Gournas C."/>
            <person name="Habgood R."/>
            <person name="Hainaut M."/>
            <person name="Harispe M.L."/>
            <person name="Henrissat B."/>
            <person name="Hilden K.S."/>
            <person name="Hope R."/>
            <person name="Hossain A."/>
            <person name="Karabika E."/>
            <person name="Karaffa L."/>
            <person name="Karanyi Z."/>
            <person name="Krasevec N."/>
            <person name="Kuo A."/>
            <person name="Kusch H."/>
            <person name="LaButti K."/>
            <person name="Lagendijk E.L."/>
            <person name="Lapidus A."/>
            <person name="Levasseur A."/>
            <person name="Lindquist E."/>
            <person name="Lipzen A."/>
            <person name="Logrieco A.F."/>
            <person name="MacCabe A."/>
            <person name="Maekelae M.R."/>
            <person name="Malavazi I."/>
            <person name="Melin P."/>
            <person name="Meyer V."/>
            <person name="Mielnichuk N."/>
            <person name="Miskei M."/>
            <person name="Molnar A.P."/>
            <person name="Mule G."/>
            <person name="Ngan C.Y."/>
            <person name="Orejas M."/>
            <person name="Orosz E."/>
            <person name="Ouedraogo J.P."/>
            <person name="Overkamp K.M."/>
            <person name="Park H.-S."/>
            <person name="Perrone G."/>
            <person name="Piumi F."/>
            <person name="Punt P.J."/>
            <person name="Ram A.F."/>
            <person name="Ramon A."/>
            <person name="Rauscher S."/>
            <person name="Record E."/>
            <person name="Riano-Pachon D.M."/>
            <person name="Robert V."/>
            <person name="Roehrig J."/>
            <person name="Ruller R."/>
            <person name="Salamov A."/>
            <person name="Salih N.S."/>
            <person name="Samson R.A."/>
            <person name="Sandor E."/>
            <person name="Sanguinetti M."/>
            <person name="Schuetze T."/>
            <person name="Sepcic K."/>
            <person name="Shelest E."/>
            <person name="Sherlock G."/>
            <person name="Sophianopoulou V."/>
            <person name="Squina F.M."/>
            <person name="Sun H."/>
            <person name="Susca A."/>
            <person name="Todd R.B."/>
            <person name="Tsang A."/>
            <person name="Unkles S.E."/>
            <person name="van de Wiele N."/>
            <person name="van Rossen-Uffink D."/>
            <person name="Oliveira J.V."/>
            <person name="Vesth T.C."/>
            <person name="Visser J."/>
            <person name="Yu J.-H."/>
            <person name="Zhou M."/>
            <person name="Andersen M.R."/>
            <person name="Archer D.B."/>
            <person name="Baker S.E."/>
            <person name="Benoit I."/>
            <person name="Brakhage A.A."/>
            <person name="Braus G.H."/>
            <person name="Fischer R."/>
            <person name="Frisvad J.C."/>
            <person name="Goldman G.H."/>
            <person name="Houbraken J."/>
            <person name="Oakley B."/>
            <person name="Pocsi I."/>
            <person name="Scazzocchio C."/>
            <person name="Seiboth B."/>
            <person name="vanKuyk P.A."/>
            <person name="Wortman J."/>
            <person name="Dyer P.S."/>
            <person name="Grigoriev I.V."/>
        </authorList>
    </citation>
    <scope>NUCLEOTIDE SEQUENCE [LARGE SCALE GENOMIC DNA]</scope>
    <source>
        <strain evidence="3">DTO 134E9</strain>
    </source>
</reference>
<proteinExistence type="predicted"/>
<protein>
    <submittedName>
        <fullName evidence="2">Uncharacterized protein</fullName>
    </submittedName>
</protein>
<organism evidence="2 3">
    <name type="scientific">Aspergillus wentii DTO 134E9</name>
    <dbReference type="NCBI Taxonomy" id="1073089"/>
    <lineage>
        <taxon>Eukaryota</taxon>
        <taxon>Fungi</taxon>
        <taxon>Dikarya</taxon>
        <taxon>Ascomycota</taxon>
        <taxon>Pezizomycotina</taxon>
        <taxon>Eurotiomycetes</taxon>
        <taxon>Eurotiomycetidae</taxon>
        <taxon>Eurotiales</taxon>
        <taxon>Aspergillaceae</taxon>
        <taxon>Aspergillus</taxon>
        <taxon>Aspergillus subgen. Cremei</taxon>
    </lineage>
</organism>